<evidence type="ECO:0000256" key="1">
    <source>
        <dbReference type="SAM" id="Phobius"/>
    </source>
</evidence>
<sequence length="37" mass="4092">MVNHPGDITVSRHLEAYLLWILGWTIFASSHGNAVGK</sequence>
<protein>
    <submittedName>
        <fullName evidence="2">Uncharacterized protein</fullName>
    </submittedName>
</protein>
<feature type="transmembrane region" description="Helical" evidence="1">
    <location>
        <begin position="17"/>
        <end position="36"/>
    </location>
</feature>
<proteinExistence type="predicted"/>
<keyword evidence="1" id="KW-0812">Transmembrane</keyword>
<reference evidence="2" key="2">
    <citation type="journal article" date="2015" name="Data Brief">
        <title>Shoot transcriptome of the giant reed, Arundo donax.</title>
        <authorList>
            <person name="Barrero R.A."/>
            <person name="Guerrero F.D."/>
            <person name="Moolhuijzen P."/>
            <person name="Goolsby J.A."/>
            <person name="Tidwell J."/>
            <person name="Bellgard S.E."/>
            <person name="Bellgard M.I."/>
        </authorList>
    </citation>
    <scope>NUCLEOTIDE SEQUENCE</scope>
    <source>
        <tissue evidence="2">Shoot tissue taken approximately 20 cm above the soil surface</tissue>
    </source>
</reference>
<reference evidence="2" key="1">
    <citation type="submission" date="2014-09" db="EMBL/GenBank/DDBJ databases">
        <authorList>
            <person name="Magalhaes I.L.F."/>
            <person name="Oliveira U."/>
            <person name="Santos F.R."/>
            <person name="Vidigal T.H.D.A."/>
            <person name="Brescovit A.D."/>
            <person name="Santos A.J."/>
        </authorList>
    </citation>
    <scope>NUCLEOTIDE SEQUENCE</scope>
    <source>
        <tissue evidence="2">Shoot tissue taken approximately 20 cm above the soil surface</tissue>
    </source>
</reference>
<accession>A0A0A8YBY9</accession>
<name>A0A0A8YBY9_ARUDO</name>
<organism evidence="2">
    <name type="scientific">Arundo donax</name>
    <name type="common">Giant reed</name>
    <name type="synonym">Donax arundinaceus</name>
    <dbReference type="NCBI Taxonomy" id="35708"/>
    <lineage>
        <taxon>Eukaryota</taxon>
        <taxon>Viridiplantae</taxon>
        <taxon>Streptophyta</taxon>
        <taxon>Embryophyta</taxon>
        <taxon>Tracheophyta</taxon>
        <taxon>Spermatophyta</taxon>
        <taxon>Magnoliopsida</taxon>
        <taxon>Liliopsida</taxon>
        <taxon>Poales</taxon>
        <taxon>Poaceae</taxon>
        <taxon>PACMAD clade</taxon>
        <taxon>Arundinoideae</taxon>
        <taxon>Arundineae</taxon>
        <taxon>Arundo</taxon>
    </lineage>
</organism>
<dbReference type="AlphaFoldDB" id="A0A0A8YBY9"/>
<evidence type="ECO:0000313" key="2">
    <source>
        <dbReference type="EMBL" id="JAD23484.1"/>
    </source>
</evidence>
<keyword evidence="1" id="KW-1133">Transmembrane helix</keyword>
<keyword evidence="1" id="KW-0472">Membrane</keyword>
<dbReference type="EMBL" id="GBRH01274411">
    <property type="protein sequence ID" value="JAD23484.1"/>
    <property type="molecule type" value="Transcribed_RNA"/>
</dbReference>